<dbReference type="InterPro" id="IPR018309">
    <property type="entry name" value="Tscrpt_reg_PadR_C"/>
</dbReference>
<name>A0A7C4KZT9_9CHLR</name>
<dbReference type="InterPro" id="IPR036388">
    <property type="entry name" value="WH-like_DNA-bd_sf"/>
</dbReference>
<feature type="domain" description="Transcription regulator PadR N-terminal" evidence="1">
    <location>
        <begin position="41"/>
        <end position="112"/>
    </location>
</feature>
<gene>
    <name evidence="3" type="ORF">ENT17_09020</name>
</gene>
<evidence type="ECO:0000259" key="1">
    <source>
        <dbReference type="Pfam" id="PF03551"/>
    </source>
</evidence>
<dbReference type="SUPFAM" id="SSF46785">
    <property type="entry name" value="Winged helix' DNA-binding domain"/>
    <property type="match status" value="1"/>
</dbReference>
<dbReference type="Pfam" id="PF03551">
    <property type="entry name" value="PadR"/>
    <property type="match status" value="1"/>
</dbReference>
<organism evidence="3">
    <name type="scientific">Bellilinea caldifistulae</name>
    <dbReference type="NCBI Taxonomy" id="360411"/>
    <lineage>
        <taxon>Bacteria</taxon>
        <taxon>Bacillati</taxon>
        <taxon>Chloroflexota</taxon>
        <taxon>Anaerolineae</taxon>
        <taxon>Anaerolineales</taxon>
        <taxon>Anaerolineaceae</taxon>
        <taxon>Bellilinea</taxon>
    </lineage>
</organism>
<dbReference type="PANTHER" id="PTHR43252">
    <property type="entry name" value="TRANSCRIPTIONAL REGULATOR YQJI"/>
    <property type="match status" value="1"/>
</dbReference>
<accession>A0A7C4KZT9</accession>
<evidence type="ECO:0000259" key="2">
    <source>
        <dbReference type="Pfam" id="PF10400"/>
    </source>
</evidence>
<dbReference type="Pfam" id="PF10400">
    <property type="entry name" value="Vir_act_alpha_C"/>
    <property type="match status" value="1"/>
</dbReference>
<sequence>MTFVILFGCFGKFIIVIESVFMKNSIQKTSSYRSPSPENVLLALLLETPRDGYQLNQILRRELGHVWHLSQSQLYATLRRLEARGWVNGEEQESRRGLPRRIFTLSEVGRQQALRWLMTPSRCAVQIIRLELPSRVFLIQRLFPAQLQDFLDRQHKVIQEGLYRLRAQLERIPFDQTYNRMAVEMRLHQTRALLDWFEQTFNSIFNGG</sequence>
<reference evidence="3" key="1">
    <citation type="journal article" date="2020" name="mSystems">
        <title>Genome- and Community-Level Interaction Insights into Carbon Utilization and Element Cycling Functions of Hydrothermarchaeota in Hydrothermal Sediment.</title>
        <authorList>
            <person name="Zhou Z."/>
            <person name="Liu Y."/>
            <person name="Xu W."/>
            <person name="Pan J."/>
            <person name="Luo Z.H."/>
            <person name="Li M."/>
        </authorList>
    </citation>
    <scope>NUCLEOTIDE SEQUENCE [LARGE SCALE GENOMIC DNA]</scope>
    <source>
        <strain evidence="3">SpSt-556</strain>
    </source>
</reference>
<dbReference type="PANTHER" id="PTHR43252:SF6">
    <property type="entry name" value="NEGATIVE TRANSCRIPTION REGULATOR PADR"/>
    <property type="match status" value="1"/>
</dbReference>
<dbReference type="InterPro" id="IPR036390">
    <property type="entry name" value="WH_DNA-bd_sf"/>
</dbReference>
<dbReference type="Gene3D" id="1.10.10.10">
    <property type="entry name" value="Winged helix-like DNA-binding domain superfamily/Winged helix DNA-binding domain"/>
    <property type="match status" value="1"/>
</dbReference>
<feature type="domain" description="Transcription regulator PadR C-terminal" evidence="2">
    <location>
        <begin position="128"/>
        <end position="200"/>
    </location>
</feature>
<dbReference type="EMBL" id="DSXR01000092">
    <property type="protein sequence ID" value="HGS87746.1"/>
    <property type="molecule type" value="Genomic_DNA"/>
</dbReference>
<dbReference type="InterPro" id="IPR005149">
    <property type="entry name" value="Tscrpt_reg_PadR_N"/>
</dbReference>
<proteinExistence type="predicted"/>
<evidence type="ECO:0000313" key="3">
    <source>
        <dbReference type="EMBL" id="HGS87746.1"/>
    </source>
</evidence>
<dbReference type="AlphaFoldDB" id="A0A7C4KZT9"/>
<comment type="caution">
    <text evidence="3">The sequence shown here is derived from an EMBL/GenBank/DDBJ whole genome shotgun (WGS) entry which is preliminary data.</text>
</comment>
<protein>
    <submittedName>
        <fullName evidence="3">PadR family transcriptional regulator</fullName>
    </submittedName>
</protein>